<feature type="transmembrane region" description="Helical" evidence="1">
    <location>
        <begin position="5"/>
        <end position="23"/>
    </location>
</feature>
<dbReference type="EMBL" id="CACVAY010000010">
    <property type="protein sequence ID" value="CAA6801964.1"/>
    <property type="molecule type" value="Genomic_DNA"/>
</dbReference>
<dbReference type="InterPro" id="IPR010352">
    <property type="entry name" value="DUF945"/>
</dbReference>
<proteinExistence type="predicted"/>
<name>A0A6S6SA47_9GAMM</name>
<dbReference type="Pfam" id="PF06097">
    <property type="entry name" value="DUF945"/>
    <property type="match status" value="1"/>
</dbReference>
<keyword evidence="1" id="KW-1133">Transmembrane helix</keyword>
<evidence type="ECO:0000256" key="1">
    <source>
        <dbReference type="SAM" id="Phobius"/>
    </source>
</evidence>
<accession>A0A6S6SA47</accession>
<dbReference type="AlphaFoldDB" id="A0A6S6SA47"/>
<keyword evidence="1" id="KW-0812">Transmembrane</keyword>
<evidence type="ECO:0008006" key="3">
    <source>
        <dbReference type="Google" id="ProtNLM"/>
    </source>
</evidence>
<reference evidence="2" key="1">
    <citation type="submission" date="2020-01" db="EMBL/GenBank/DDBJ databases">
        <authorList>
            <person name="Meier V. D."/>
            <person name="Meier V D."/>
        </authorList>
    </citation>
    <scope>NUCLEOTIDE SEQUENCE</scope>
    <source>
        <strain evidence="2">HLG_WM_MAG_07</strain>
    </source>
</reference>
<protein>
    <recommendedName>
        <fullName evidence="3">DUF945 domain-containing protein</fullName>
    </recommendedName>
</protein>
<gene>
    <name evidence="2" type="ORF">HELGO_WM10614</name>
</gene>
<evidence type="ECO:0000313" key="2">
    <source>
        <dbReference type="EMBL" id="CAA6801964.1"/>
    </source>
</evidence>
<organism evidence="2">
    <name type="scientific">uncultured Thiotrichaceae bacterium</name>
    <dbReference type="NCBI Taxonomy" id="298394"/>
    <lineage>
        <taxon>Bacteria</taxon>
        <taxon>Pseudomonadati</taxon>
        <taxon>Pseudomonadota</taxon>
        <taxon>Gammaproteobacteria</taxon>
        <taxon>Thiotrichales</taxon>
        <taxon>Thiotrichaceae</taxon>
        <taxon>environmental samples</taxon>
    </lineage>
</organism>
<keyword evidence="1" id="KW-0472">Membrane</keyword>
<sequence length="428" mass="48002">MKKIYSLIVTIASVWLVAIWFIGQETEKLLSAQQESGVELLEYENGFFGGTARFKVVQKFGVPQIDGLLANAIIDANYKHGPLTFSQFGFHIGSSLWQIRVNEQSLPRETQRIFNQLFEKGESIKGEIAFHFNENTDIRLNVPEIILSEFHHKIGQVEPSTIKARLNRLSLQADINASIGELQIQHPDGDLRIPVMNVQALLEDYLAQIPQGEIQVTLHDLHFSSPKLTEDIYLNLLADFGQQVNEDDLQGNLTVQVTEAETPFQMIQSMTANVKYTGLDREIFGAELFNTTSFSQVLLQSLKEQSSRVDLALLVKGSEGKAELDANAVFAEKSDNPLRAFNANLDFAVDQIYLDQSPLSLMLFHFIETGVIQKADDKYTFVMDMKHGNVDFNGKKVKVDKINSFLGAVYSGTEKPQASKVGTPVRRM</sequence>